<dbReference type="FunFam" id="3.40.50.300:FF:000285">
    <property type="entry name" value="Sporulation initiation inhibitor Soj"/>
    <property type="match status" value="1"/>
</dbReference>
<evidence type="ECO:0000256" key="1">
    <source>
        <dbReference type="ARBA" id="ARBA00060876"/>
    </source>
</evidence>
<protein>
    <submittedName>
        <fullName evidence="3">Chromosome partitioning protein</fullName>
    </submittedName>
</protein>
<evidence type="ECO:0000313" key="3">
    <source>
        <dbReference type="EMBL" id="TDP31290.1"/>
    </source>
</evidence>
<accession>A0A4R6P2X8</accession>
<comment type="similarity">
    <text evidence="1">To B.subtilis soj.</text>
</comment>
<sequence>MIVWTVANQKGGVGKTTTTVALAGLLAERGQRVLCIDTDPHASLTYYLGFDSEELPASAYDVFVAGKNITREQVKQTILPSEVDNLHVMPATMALATLDRKLGNHGGMGLVLKRALALVAQDYDYVLIDVPPVLGVLMVNALACCHRVLIPVQTEFLALKGLDRMMRTLTLIQKSRGHGYSYTIIPTLYDKRTRASLDTYKKLVERYGKSVWSGMIPIDTKFRDASNQQLPPSVYAPKSRGVLAYQSLLTHLQQLAQQDTA</sequence>
<dbReference type="EMBL" id="SNXI01000013">
    <property type="protein sequence ID" value="TDP31290.1"/>
    <property type="molecule type" value="Genomic_DNA"/>
</dbReference>
<dbReference type="InterPro" id="IPR027417">
    <property type="entry name" value="P-loop_NTPase"/>
</dbReference>
<dbReference type="PANTHER" id="PTHR13696">
    <property type="entry name" value="P-LOOP CONTAINING NUCLEOSIDE TRIPHOSPHATE HYDROLASE"/>
    <property type="match status" value="1"/>
</dbReference>
<dbReference type="InterPro" id="IPR050678">
    <property type="entry name" value="DNA_Partitioning_ATPase"/>
</dbReference>
<keyword evidence="4" id="KW-1185">Reference proteome</keyword>
<name>A0A4R6P2X8_9GAMM</name>
<dbReference type="PANTHER" id="PTHR13696:SF69">
    <property type="entry name" value="PLASMID PARTITIONING PROTEIN-RELATED"/>
    <property type="match status" value="1"/>
</dbReference>
<dbReference type="SUPFAM" id="SSF52540">
    <property type="entry name" value="P-loop containing nucleoside triphosphate hydrolases"/>
    <property type="match status" value="1"/>
</dbReference>
<gene>
    <name evidence="3" type="ORF">DEU29_11361</name>
</gene>
<reference evidence="3 4" key="1">
    <citation type="submission" date="2019-03" db="EMBL/GenBank/DDBJ databases">
        <title>Freshwater and sediment microbial communities from various areas in North America, analyzing microbe dynamics in response to fracking.</title>
        <authorList>
            <person name="Lamendella R."/>
        </authorList>
    </citation>
    <scope>NUCLEOTIDE SEQUENCE [LARGE SCALE GENOMIC DNA]</scope>
    <source>
        <strain evidence="3 4">18_TX</strain>
    </source>
</reference>
<dbReference type="Gene3D" id="3.40.50.300">
    <property type="entry name" value="P-loop containing nucleotide triphosphate hydrolases"/>
    <property type="match status" value="1"/>
</dbReference>
<organism evidence="3 4">
    <name type="scientific">Idiomarina aquatica</name>
    <dbReference type="NCBI Taxonomy" id="1327752"/>
    <lineage>
        <taxon>Bacteria</taxon>
        <taxon>Pseudomonadati</taxon>
        <taxon>Pseudomonadota</taxon>
        <taxon>Gammaproteobacteria</taxon>
        <taxon>Alteromonadales</taxon>
        <taxon>Idiomarinaceae</taxon>
        <taxon>Idiomarina</taxon>
    </lineage>
</organism>
<dbReference type="CDD" id="cd02042">
    <property type="entry name" value="ParAB_family"/>
    <property type="match status" value="1"/>
</dbReference>
<dbReference type="PIRSF" id="PIRSF009320">
    <property type="entry name" value="Nuc_binding_HP_1000"/>
    <property type="match status" value="1"/>
</dbReference>
<proteinExistence type="predicted"/>
<evidence type="ECO:0000313" key="4">
    <source>
        <dbReference type="Proteomes" id="UP000295531"/>
    </source>
</evidence>
<comment type="caution">
    <text evidence="3">The sequence shown here is derived from an EMBL/GenBank/DDBJ whole genome shotgun (WGS) entry which is preliminary data.</text>
</comment>
<dbReference type="InterPro" id="IPR025669">
    <property type="entry name" value="AAA_dom"/>
</dbReference>
<dbReference type="RefSeq" id="WP_133540181.1">
    <property type="nucleotide sequence ID" value="NZ_SNXI01000013.1"/>
</dbReference>
<dbReference type="Proteomes" id="UP000295531">
    <property type="component" value="Unassembled WGS sequence"/>
</dbReference>
<evidence type="ECO:0000259" key="2">
    <source>
        <dbReference type="Pfam" id="PF13614"/>
    </source>
</evidence>
<dbReference type="AlphaFoldDB" id="A0A4R6P2X8"/>
<feature type="domain" description="AAA" evidence="2">
    <location>
        <begin position="4"/>
        <end position="175"/>
    </location>
</feature>
<dbReference type="OrthoDB" id="9815116at2"/>
<dbReference type="Pfam" id="PF13614">
    <property type="entry name" value="AAA_31"/>
    <property type="match status" value="1"/>
</dbReference>